<evidence type="ECO:0000259" key="14">
    <source>
        <dbReference type="PROSITE" id="PS50157"/>
    </source>
</evidence>
<dbReference type="EMBL" id="JBCEZU010000597">
    <property type="protein sequence ID" value="KAK9513805.1"/>
    <property type="molecule type" value="Genomic_DNA"/>
</dbReference>
<evidence type="ECO:0000256" key="1">
    <source>
        <dbReference type="ARBA" id="ARBA00003767"/>
    </source>
</evidence>
<evidence type="ECO:0000256" key="11">
    <source>
        <dbReference type="ARBA" id="ARBA00023242"/>
    </source>
</evidence>
<feature type="compositionally biased region" description="Low complexity" evidence="13">
    <location>
        <begin position="1248"/>
        <end position="1261"/>
    </location>
</feature>
<keyword evidence="6 12" id="KW-0863">Zinc-finger</keyword>
<dbReference type="PANTHER" id="PTHR47222:SF2">
    <property type="entry name" value="ZINC FINGER PROTEIN 687"/>
    <property type="match status" value="1"/>
</dbReference>
<reference evidence="15 16" key="1">
    <citation type="journal article" date="2024" name="Genome Biol. Evol.">
        <title>Chromosome-level genome assembly of the viviparous eelpout Zoarces viviparus.</title>
        <authorList>
            <person name="Fuhrmann N."/>
            <person name="Brasseur M.V."/>
            <person name="Bakowski C.E."/>
            <person name="Podsiadlowski L."/>
            <person name="Prost S."/>
            <person name="Krehenwinkel H."/>
            <person name="Mayer C."/>
        </authorList>
    </citation>
    <scope>NUCLEOTIDE SEQUENCE [LARGE SCALE GENOMIC DNA]</scope>
    <source>
        <strain evidence="15">NO-MEL_2022_Ind0_liver</strain>
    </source>
</reference>
<dbReference type="Gene3D" id="3.30.160.60">
    <property type="entry name" value="Classic Zinc Finger"/>
    <property type="match status" value="5"/>
</dbReference>
<dbReference type="InterPro" id="IPR013087">
    <property type="entry name" value="Znf_C2H2_type"/>
</dbReference>
<keyword evidence="9" id="KW-0238">DNA-binding</keyword>
<evidence type="ECO:0000256" key="2">
    <source>
        <dbReference type="ARBA" id="ARBA00004123"/>
    </source>
</evidence>
<keyword evidence="5" id="KW-0677">Repeat</keyword>
<feature type="domain" description="C2H2-type" evidence="14">
    <location>
        <begin position="1189"/>
        <end position="1217"/>
    </location>
</feature>
<gene>
    <name evidence="15" type="ORF">VZT92_027309</name>
</gene>
<evidence type="ECO:0000256" key="13">
    <source>
        <dbReference type="SAM" id="MobiDB-lite"/>
    </source>
</evidence>
<dbReference type="SUPFAM" id="SSF57667">
    <property type="entry name" value="beta-beta-alpha zinc fingers"/>
    <property type="match status" value="2"/>
</dbReference>
<dbReference type="GO" id="GO:0008270">
    <property type="term" value="F:zinc ion binding"/>
    <property type="evidence" value="ECO:0007669"/>
    <property type="project" value="UniProtKB-KW"/>
</dbReference>
<feature type="domain" description="C2H2-type" evidence="14">
    <location>
        <begin position="637"/>
        <end position="655"/>
    </location>
</feature>
<evidence type="ECO:0000256" key="12">
    <source>
        <dbReference type="PROSITE-ProRule" id="PRU00042"/>
    </source>
</evidence>
<keyword evidence="7" id="KW-0862">Zinc</keyword>
<keyword evidence="10" id="KW-0804">Transcription</keyword>
<feature type="region of interest" description="Disordered" evidence="13">
    <location>
        <begin position="117"/>
        <end position="142"/>
    </location>
</feature>
<feature type="compositionally biased region" description="Polar residues" evidence="13">
    <location>
        <begin position="176"/>
        <end position="194"/>
    </location>
</feature>
<proteinExistence type="inferred from homology"/>
<feature type="compositionally biased region" description="Basic and acidic residues" evidence="13">
    <location>
        <begin position="339"/>
        <end position="354"/>
    </location>
</feature>
<dbReference type="InterPro" id="IPR057356">
    <property type="entry name" value="Znf-C2H2_ZNF592"/>
</dbReference>
<evidence type="ECO:0000256" key="8">
    <source>
        <dbReference type="ARBA" id="ARBA00023015"/>
    </source>
</evidence>
<comment type="caution">
    <text evidence="15">The sequence shown here is derived from an EMBL/GenBank/DDBJ whole genome shotgun (WGS) entry which is preliminary data.</text>
</comment>
<keyword evidence="16" id="KW-1185">Reference proteome</keyword>
<evidence type="ECO:0000256" key="3">
    <source>
        <dbReference type="ARBA" id="ARBA00006991"/>
    </source>
</evidence>
<feature type="region of interest" description="Disordered" evidence="13">
    <location>
        <begin position="334"/>
        <end position="493"/>
    </location>
</feature>
<comment type="function">
    <text evidence="1">May be involved in transcriptional regulation.</text>
</comment>
<feature type="domain" description="C2H2-type" evidence="14">
    <location>
        <begin position="1269"/>
        <end position="1291"/>
    </location>
</feature>
<feature type="compositionally biased region" description="Basic and acidic residues" evidence="13">
    <location>
        <begin position="1081"/>
        <end position="1090"/>
    </location>
</feature>
<organism evidence="15 16">
    <name type="scientific">Zoarces viviparus</name>
    <name type="common">Viviparous eelpout</name>
    <name type="synonym">Blennius viviparus</name>
    <dbReference type="NCBI Taxonomy" id="48416"/>
    <lineage>
        <taxon>Eukaryota</taxon>
        <taxon>Metazoa</taxon>
        <taxon>Chordata</taxon>
        <taxon>Craniata</taxon>
        <taxon>Vertebrata</taxon>
        <taxon>Euteleostomi</taxon>
        <taxon>Actinopterygii</taxon>
        <taxon>Neopterygii</taxon>
        <taxon>Teleostei</taxon>
        <taxon>Neoteleostei</taxon>
        <taxon>Acanthomorphata</taxon>
        <taxon>Eupercaria</taxon>
        <taxon>Perciformes</taxon>
        <taxon>Cottioidei</taxon>
        <taxon>Zoarcales</taxon>
        <taxon>Zoarcidae</taxon>
        <taxon>Zoarcinae</taxon>
        <taxon>Zoarces</taxon>
    </lineage>
</organism>
<dbReference type="SMART" id="SM00355">
    <property type="entry name" value="ZnF_C2H2"/>
    <property type="match status" value="15"/>
</dbReference>
<feature type="region of interest" description="Disordered" evidence="13">
    <location>
        <begin position="281"/>
        <end position="310"/>
    </location>
</feature>
<feature type="compositionally biased region" description="Basic and acidic residues" evidence="13">
    <location>
        <begin position="381"/>
        <end position="414"/>
    </location>
</feature>
<evidence type="ECO:0000256" key="6">
    <source>
        <dbReference type="ARBA" id="ARBA00022771"/>
    </source>
</evidence>
<name>A0AAW1DV71_ZOAVI</name>
<evidence type="ECO:0000256" key="7">
    <source>
        <dbReference type="ARBA" id="ARBA00022833"/>
    </source>
</evidence>
<evidence type="ECO:0000256" key="5">
    <source>
        <dbReference type="ARBA" id="ARBA00022737"/>
    </source>
</evidence>
<dbReference type="PROSITE" id="PS00028">
    <property type="entry name" value="ZINC_FINGER_C2H2_1"/>
    <property type="match status" value="7"/>
</dbReference>
<accession>A0AAW1DV71</accession>
<comment type="subcellular location">
    <subcellularLocation>
        <location evidence="2">Nucleus</location>
    </subcellularLocation>
</comment>
<keyword evidence="11" id="KW-0539">Nucleus</keyword>
<feature type="region of interest" description="Disordered" evidence="13">
    <location>
        <begin position="955"/>
        <end position="987"/>
    </location>
</feature>
<keyword evidence="4" id="KW-0479">Metal-binding</keyword>
<dbReference type="InterPro" id="IPR045914">
    <property type="entry name" value="Zn532-like"/>
</dbReference>
<evidence type="ECO:0000313" key="15">
    <source>
        <dbReference type="EMBL" id="KAK9513805.1"/>
    </source>
</evidence>
<dbReference type="PROSITE" id="PS50157">
    <property type="entry name" value="ZINC_FINGER_C2H2_2"/>
    <property type="match status" value="6"/>
</dbReference>
<dbReference type="PANTHER" id="PTHR47222">
    <property type="entry name" value="ZINC FINGER PROTEIN 532-RELATED"/>
    <property type="match status" value="1"/>
</dbReference>
<keyword evidence="8" id="KW-0805">Transcription regulation</keyword>
<dbReference type="Pfam" id="PF00096">
    <property type="entry name" value="zf-C2H2"/>
    <property type="match status" value="3"/>
</dbReference>
<feature type="region of interest" description="Disordered" evidence="13">
    <location>
        <begin position="1214"/>
        <end position="1262"/>
    </location>
</feature>
<feature type="region of interest" description="Disordered" evidence="13">
    <location>
        <begin position="1081"/>
        <end position="1145"/>
    </location>
</feature>
<dbReference type="InterPro" id="IPR036236">
    <property type="entry name" value="Znf_C2H2_sf"/>
</dbReference>
<feature type="domain" description="C2H2-type" evidence="14">
    <location>
        <begin position="1033"/>
        <end position="1056"/>
    </location>
</feature>
<protein>
    <recommendedName>
        <fullName evidence="14">C2H2-type domain-containing protein</fullName>
    </recommendedName>
</protein>
<feature type="domain" description="C2H2-type" evidence="14">
    <location>
        <begin position="931"/>
        <end position="953"/>
    </location>
</feature>
<dbReference type="GO" id="GO:0005634">
    <property type="term" value="C:nucleus"/>
    <property type="evidence" value="ECO:0007669"/>
    <property type="project" value="UniProtKB-SubCell"/>
</dbReference>
<comment type="similarity">
    <text evidence="3">Belongs to the krueppel C2H2-type zinc-finger protein family.</text>
</comment>
<dbReference type="InterPro" id="IPR041697">
    <property type="entry name" value="Znf-C2H2_11"/>
</dbReference>
<sequence length="1305" mass="142005">MGDMKTPDFDDLLAAFDIPDIDAKEAIQSSPEEERGEVGTNSDDGESGSPSCFPCPPASHTDLPVVSVIVKNTVRSESLEEEEKSHRDVTVTVGDLTSQLGPKMAADAPVEPQIANGFEGSVPRNQGQSNTEPWHPCSPLRSTLNATESKSVKGAEVGLIQYATDVITSPKPLPYLQSSTRAGPNSSTPPSLHSVSPHLTRHSPEKEEACLFSNPSSSPSPQNGSIKAVIKHVMHSDDDDSEPDLGSPLVIQESPESVMSSPPKFKYRAKIQSELLASPESHPCLVSHRPLPSLAPAKPKPKLEEQGQTTTLSCASTALQPQSLQECLPSLSVGSASVQEEKYPEHVIDERDSPESPPPSETGFVIPKRCRSPDSAQATANHKDLGHEEQLMEGEPKEEDRPGDPEELSEKVAGDGENSNEESCGAGTEDPGSASAADTFSSQLRPLKVKIKMPKGSVTRTVTGVAPKKRAIPKGANSSKPSPECHNTRSKRELSQQSQLPAMAMLQDACAATLEGASTVKDKTAVDTKSKVSPTAVSITKTAALPTISVSTPRVSLGHKALNSGMTLPSPVLTPHGSSRPASIVNSTGAIISKTQTNLVEAFNKILNNKNLLPSYKPDLSSPLPAEWGLPLPAQGYRCLECGDAFALKQSLARHYDRRSLRIEVTCNHCAKRLAFYNKCSLLLHAREHKERGLIMQCSHLVMKPVPMEQMIGHQEPKATGPSSATPAPMPHQAVSKKKADTVQYISNTCSECQAQFHSKEEVAEHFQEIQPAQTSSCTECSPPMLLPNSCSAAAHQRIHQGCPPHVCPECGGTAKQPLFQTHLNETCLHFARRIGYRCSSCLVVFGGLNSVKAHIQQAHCDMFHKCPSCPMAFKSAPSIQNHISAQHPTLTEGQTMSIYKCVMCDTVFTNKSLLHVHFDTHLTNQKVHVFKCPECTKLFSQRNSLLDHFKTHKTPSLKQELPSPPAASSHSRPSVKLESSDEEEWLDQEKVKTERMKTPSGWKCAPCHARYTDREDYIAHMAEQHSKNLKKFPCNKCESSFTSTSSMRRHIRDKHKVMNRFRCEFCSEGKKTFSSRAMLEKHVQQRHSMDPGSQNTPIGGRDEADSSSEQDGSLGSCRRRKVAVRMEQEEESTDGVSPVKKLRTSSSAPFESGFRCSPCGFTTEDQALFLEHIGQHRRGGTEGGNGGQQCLQCGACFTSTSALSRHRFITHKVRDASTDNQQSISMHPSPSLGTNRNHEYKSSLDGSAPASPASQSAIAQGREEEGTLACRVCDKQFEKATDLTTHFRTHGMAFINARNAGKNP</sequence>
<feature type="domain" description="C2H2-type" evidence="14">
    <location>
        <begin position="900"/>
        <end position="927"/>
    </location>
</feature>
<evidence type="ECO:0000256" key="4">
    <source>
        <dbReference type="ARBA" id="ARBA00022723"/>
    </source>
</evidence>
<dbReference type="Pfam" id="PF25412">
    <property type="entry name" value="zf-C2H2_ZNF592"/>
    <property type="match status" value="1"/>
</dbReference>
<feature type="region of interest" description="Disordered" evidence="13">
    <location>
        <begin position="20"/>
        <end position="61"/>
    </location>
</feature>
<evidence type="ECO:0000313" key="16">
    <source>
        <dbReference type="Proteomes" id="UP001488805"/>
    </source>
</evidence>
<dbReference type="Proteomes" id="UP001488805">
    <property type="component" value="Unassembled WGS sequence"/>
</dbReference>
<feature type="compositionally biased region" description="Polar residues" evidence="13">
    <location>
        <begin position="123"/>
        <end position="132"/>
    </location>
</feature>
<evidence type="ECO:0000256" key="9">
    <source>
        <dbReference type="ARBA" id="ARBA00023125"/>
    </source>
</evidence>
<feature type="region of interest" description="Disordered" evidence="13">
    <location>
        <begin position="174"/>
        <end position="262"/>
    </location>
</feature>
<evidence type="ECO:0000256" key="10">
    <source>
        <dbReference type="ARBA" id="ARBA00023163"/>
    </source>
</evidence>
<dbReference type="GO" id="GO:0003677">
    <property type="term" value="F:DNA binding"/>
    <property type="evidence" value="ECO:0007669"/>
    <property type="project" value="UniProtKB-KW"/>
</dbReference>
<dbReference type="Pfam" id="PF16622">
    <property type="entry name" value="zf-C2H2_11"/>
    <property type="match status" value="1"/>
</dbReference>
<feature type="compositionally biased region" description="Polar residues" evidence="13">
    <location>
        <begin position="1219"/>
        <end position="1236"/>
    </location>
</feature>